<evidence type="ECO:0000313" key="3">
    <source>
        <dbReference type="Proteomes" id="UP000008916"/>
    </source>
</evidence>
<keyword evidence="1" id="KW-0812">Transmembrane</keyword>
<feature type="transmembrane region" description="Helical" evidence="1">
    <location>
        <begin position="55"/>
        <end position="78"/>
    </location>
</feature>
<evidence type="ECO:0000313" key="2">
    <source>
        <dbReference type="EMBL" id="ADU00669.1"/>
    </source>
</evidence>
<gene>
    <name evidence="2" type="ordered locus">Mspyr1_40820</name>
</gene>
<dbReference type="Proteomes" id="UP000008916">
    <property type="component" value="Chromosome"/>
</dbReference>
<feature type="transmembrane region" description="Helical" evidence="1">
    <location>
        <begin position="90"/>
        <end position="112"/>
    </location>
</feature>
<keyword evidence="1" id="KW-0472">Membrane</keyword>
<dbReference type="KEGG" id="msp:Mspyr1_40820"/>
<evidence type="ECO:0000256" key="1">
    <source>
        <dbReference type="SAM" id="Phobius"/>
    </source>
</evidence>
<reference evidence="2 3" key="1">
    <citation type="journal article" date="2011" name="Stand. Genomic Sci.">
        <title>Complete genome sequence of Mycobacterium sp. strain (Spyr1) and reclassification to Mycobacterium gilvum Spyr1.</title>
        <authorList>
            <person name="Kallimanis A."/>
            <person name="Karabika E."/>
            <person name="Mavromatis K."/>
            <person name="Lapidus A."/>
            <person name="Labutti K.M."/>
            <person name="Liolios K."/>
            <person name="Ivanova N."/>
            <person name="Goodwin L."/>
            <person name="Woyke T."/>
            <person name="Velentzas A.D."/>
            <person name="Perisynakis A."/>
            <person name="Ouzounis C.C."/>
            <person name="Kyrpides N.C."/>
            <person name="Koukkou A.I."/>
            <person name="Drainas C."/>
        </authorList>
    </citation>
    <scope>NUCLEOTIDE SEQUENCE [LARGE SCALE GENOMIC DNA]</scope>
    <source>
        <strain evidence="3">DSM 45189 / LMG 24558 / Spyr1</strain>
    </source>
</reference>
<organism evidence="2 3">
    <name type="scientific">Mycolicibacterium gilvum (strain DSM 45189 / LMG 24558 / Spyr1)</name>
    <name type="common">Mycobacterium gilvum</name>
    <dbReference type="NCBI Taxonomy" id="278137"/>
    <lineage>
        <taxon>Bacteria</taxon>
        <taxon>Bacillati</taxon>
        <taxon>Actinomycetota</taxon>
        <taxon>Actinomycetes</taxon>
        <taxon>Mycobacteriales</taxon>
        <taxon>Mycobacteriaceae</taxon>
        <taxon>Mycolicibacterium</taxon>
    </lineage>
</organism>
<sequence>MMWGLVGLGGAAGTALGAFVLRKPSPRRLLVSTAVVCGLLGVCSAYPYVPIMTAPLTFGVLGSAASMIAVGTAPPVWLDRRSIRRSTLAVIKRLAIYCAVGVTSALFGYLAVRAGTTLYVKLR</sequence>
<evidence type="ECO:0008006" key="4">
    <source>
        <dbReference type="Google" id="ProtNLM"/>
    </source>
</evidence>
<name>E6TAL9_MYCSR</name>
<keyword evidence="3" id="KW-1185">Reference proteome</keyword>
<dbReference type="HOGENOM" id="CLU_2070563_0_0_11"/>
<protein>
    <recommendedName>
        <fullName evidence="4">Transmembrane protein</fullName>
    </recommendedName>
</protein>
<dbReference type="AlphaFoldDB" id="E6TAL9"/>
<feature type="transmembrane region" description="Helical" evidence="1">
    <location>
        <begin position="6"/>
        <end position="22"/>
    </location>
</feature>
<accession>E6TAL9</accession>
<proteinExistence type="predicted"/>
<feature type="transmembrane region" description="Helical" evidence="1">
    <location>
        <begin position="29"/>
        <end position="49"/>
    </location>
</feature>
<dbReference type="EMBL" id="CP002385">
    <property type="protein sequence ID" value="ADU00669.1"/>
    <property type="molecule type" value="Genomic_DNA"/>
</dbReference>
<keyword evidence="1" id="KW-1133">Transmembrane helix</keyword>